<sequence>MPPKNGIGRLCLSGQDGKGNCKLEHARVEPLRREFQGNKRYVGKQTVLQKIMRHWELYFMVLLPVAYLIIFKYVPMFGVQIAFKDFNVVQGIWGSDWVGMKHFTAFFESPNFWLTIRNTIGVSFYSLLAGFPIPILLALALNEVRTGKFKKSVQMVTYAPHFISTVVMVSIVMLMLTPHVGVVDRLFAMFGAEMTNFMGVPEYFKSIYVWSGVWQEMGYASIVYIAALAGVDPALYEAARVDGASRWKKILHIDLPSLIPVTVIMLILSLGNIMGVGFEKIYLMQNPLNLSSSEVISTYVYKVGLVGANFSFSSAVGLFNSVVNLILLVIVNFIARRVSENSLW</sequence>
<keyword evidence="5 7" id="KW-1133">Transmembrane helix</keyword>
<organism evidence="9 10">
    <name type="scientific">Paenibacillus arenilitoris</name>
    <dbReference type="NCBI Taxonomy" id="2772299"/>
    <lineage>
        <taxon>Bacteria</taxon>
        <taxon>Bacillati</taxon>
        <taxon>Bacillota</taxon>
        <taxon>Bacilli</taxon>
        <taxon>Bacillales</taxon>
        <taxon>Paenibacillaceae</taxon>
        <taxon>Paenibacillus</taxon>
    </lineage>
</organism>
<dbReference type="Proteomes" id="UP000632125">
    <property type="component" value="Unassembled WGS sequence"/>
</dbReference>
<dbReference type="InterPro" id="IPR050809">
    <property type="entry name" value="UgpAE/MalFG_permease"/>
</dbReference>
<dbReference type="PANTHER" id="PTHR43227">
    <property type="entry name" value="BLL4140 PROTEIN"/>
    <property type="match status" value="1"/>
</dbReference>
<proteinExistence type="inferred from homology"/>
<keyword evidence="6 7" id="KW-0472">Membrane</keyword>
<feature type="transmembrane region" description="Helical" evidence="7">
    <location>
        <begin position="57"/>
        <end position="74"/>
    </location>
</feature>
<evidence type="ECO:0000313" key="9">
    <source>
        <dbReference type="EMBL" id="MBD2867816.1"/>
    </source>
</evidence>
<dbReference type="PROSITE" id="PS50928">
    <property type="entry name" value="ABC_TM1"/>
    <property type="match status" value="1"/>
</dbReference>
<dbReference type="EMBL" id="JACXIY010000005">
    <property type="protein sequence ID" value="MBD2867816.1"/>
    <property type="molecule type" value="Genomic_DNA"/>
</dbReference>
<gene>
    <name evidence="9" type="ORF">IDH41_04440</name>
</gene>
<dbReference type="InterPro" id="IPR000515">
    <property type="entry name" value="MetI-like"/>
</dbReference>
<evidence type="ECO:0000256" key="1">
    <source>
        <dbReference type="ARBA" id="ARBA00004651"/>
    </source>
</evidence>
<keyword evidence="4 7" id="KW-0812">Transmembrane</keyword>
<keyword evidence="2 7" id="KW-0813">Transport</keyword>
<protein>
    <submittedName>
        <fullName evidence="9">Sugar ABC transporter permease</fullName>
    </submittedName>
</protein>
<evidence type="ECO:0000256" key="7">
    <source>
        <dbReference type="RuleBase" id="RU363032"/>
    </source>
</evidence>
<evidence type="ECO:0000256" key="4">
    <source>
        <dbReference type="ARBA" id="ARBA00022692"/>
    </source>
</evidence>
<evidence type="ECO:0000256" key="6">
    <source>
        <dbReference type="ARBA" id="ARBA00023136"/>
    </source>
</evidence>
<feature type="transmembrane region" description="Helical" evidence="7">
    <location>
        <begin position="310"/>
        <end position="335"/>
    </location>
</feature>
<feature type="transmembrane region" description="Helical" evidence="7">
    <location>
        <begin position="162"/>
        <end position="181"/>
    </location>
</feature>
<dbReference type="CDD" id="cd06261">
    <property type="entry name" value="TM_PBP2"/>
    <property type="match status" value="1"/>
</dbReference>
<feature type="transmembrane region" description="Helical" evidence="7">
    <location>
        <begin position="257"/>
        <end position="278"/>
    </location>
</feature>
<feature type="transmembrane region" description="Helical" evidence="7">
    <location>
        <begin position="122"/>
        <end position="141"/>
    </location>
</feature>
<dbReference type="InterPro" id="IPR035906">
    <property type="entry name" value="MetI-like_sf"/>
</dbReference>
<keyword evidence="3" id="KW-1003">Cell membrane</keyword>
<evidence type="ECO:0000259" key="8">
    <source>
        <dbReference type="PROSITE" id="PS50928"/>
    </source>
</evidence>
<feature type="domain" description="ABC transmembrane type-1" evidence="8">
    <location>
        <begin position="116"/>
        <end position="331"/>
    </location>
</feature>
<keyword evidence="10" id="KW-1185">Reference proteome</keyword>
<dbReference type="GO" id="GO:0055085">
    <property type="term" value="P:transmembrane transport"/>
    <property type="evidence" value="ECO:0007669"/>
    <property type="project" value="InterPro"/>
</dbReference>
<dbReference type="GO" id="GO:0005886">
    <property type="term" value="C:plasma membrane"/>
    <property type="evidence" value="ECO:0007669"/>
    <property type="project" value="UniProtKB-SubCell"/>
</dbReference>
<dbReference type="AlphaFoldDB" id="A0A927CKE5"/>
<comment type="caution">
    <text evidence="9">The sequence shown here is derived from an EMBL/GenBank/DDBJ whole genome shotgun (WGS) entry which is preliminary data.</text>
</comment>
<dbReference type="Pfam" id="PF00528">
    <property type="entry name" value="BPD_transp_1"/>
    <property type="match status" value="1"/>
</dbReference>
<comment type="similarity">
    <text evidence="7">Belongs to the binding-protein-dependent transport system permease family.</text>
</comment>
<evidence type="ECO:0000313" key="10">
    <source>
        <dbReference type="Proteomes" id="UP000632125"/>
    </source>
</evidence>
<dbReference type="PANTHER" id="PTHR43227:SF11">
    <property type="entry name" value="BLL4140 PROTEIN"/>
    <property type="match status" value="1"/>
</dbReference>
<evidence type="ECO:0000256" key="5">
    <source>
        <dbReference type="ARBA" id="ARBA00022989"/>
    </source>
</evidence>
<name>A0A927CKE5_9BACL</name>
<accession>A0A927CKE5</accession>
<comment type="subcellular location">
    <subcellularLocation>
        <location evidence="1 7">Cell membrane</location>
        <topology evidence="1 7">Multi-pass membrane protein</topology>
    </subcellularLocation>
</comment>
<dbReference type="SUPFAM" id="SSF161098">
    <property type="entry name" value="MetI-like"/>
    <property type="match status" value="1"/>
</dbReference>
<dbReference type="Gene3D" id="1.10.3720.10">
    <property type="entry name" value="MetI-like"/>
    <property type="match status" value="1"/>
</dbReference>
<feature type="transmembrane region" description="Helical" evidence="7">
    <location>
        <begin position="217"/>
        <end position="236"/>
    </location>
</feature>
<evidence type="ECO:0000256" key="2">
    <source>
        <dbReference type="ARBA" id="ARBA00022448"/>
    </source>
</evidence>
<reference evidence="9" key="1">
    <citation type="submission" date="2020-09" db="EMBL/GenBank/DDBJ databases">
        <title>A novel bacterium of genus Paenibacillus, isolated from South China Sea.</title>
        <authorList>
            <person name="Huang H."/>
            <person name="Mo K."/>
            <person name="Hu Y."/>
        </authorList>
    </citation>
    <scope>NUCLEOTIDE SEQUENCE</scope>
    <source>
        <strain evidence="9">IB182493</strain>
    </source>
</reference>
<evidence type="ECO:0000256" key="3">
    <source>
        <dbReference type="ARBA" id="ARBA00022475"/>
    </source>
</evidence>